<protein>
    <submittedName>
        <fullName evidence="6">LLM class flavin-dependent oxidoreductase</fullName>
    </submittedName>
</protein>
<dbReference type="Gene3D" id="3.20.20.30">
    <property type="entry name" value="Luciferase-like domain"/>
    <property type="match status" value="1"/>
</dbReference>
<keyword evidence="1" id="KW-0285">Flavoprotein</keyword>
<evidence type="ECO:0000313" key="7">
    <source>
        <dbReference type="Proteomes" id="UP000216758"/>
    </source>
</evidence>
<dbReference type="RefSeq" id="WP_094583307.1">
    <property type="nucleotide sequence ID" value="NZ_JAQLUF010000006.1"/>
</dbReference>
<sequence length="316" mass="35363">MEFALNVPVCAGSSEYSTLAFCDELSWGDQRDYARTVESLGFDGLAVPDHIMAGSGPTTEGFSTLAGLAGVTEDVYLYPKTFNDQLRHGPLLAKALAQLDHVSEGRLKVGLGAGWKQDEAEAFGYDWPSAPERLRRLEETIEVCEALWTGSNVAYNGDFYQLDNADGRPHPIQDPHPPIMVGGGGEEFTLRITAKHADTWNYWGDLEMLRGKLDVLRDHCETYETDFEAIEKSWFARCVIRETEAEVEEILDAVPRFRPENLDDDEFHLVGTPEQVAADLERYRDAGFEEIVLEFVDFPDATGPELFAKEVAQQFD</sequence>
<proteinExistence type="predicted"/>
<dbReference type="GO" id="GO:0008726">
    <property type="term" value="F:alkanesulfonate monooxygenase activity"/>
    <property type="evidence" value="ECO:0007669"/>
    <property type="project" value="TreeGrafter"/>
</dbReference>
<name>A0A256JK82_HALEZ</name>
<dbReference type="InterPro" id="IPR050172">
    <property type="entry name" value="SsuD_RutA_monooxygenase"/>
</dbReference>
<accession>A0A256JK82</accession>
<keyword evidence="3" id="KW-0560">Oxidoreductase</keyword>
<dbReference type="PANTHER" id="PTHR42847">
    <property type="entry name" value="ALKANESULFONATE MONOOXYGENASE"/>
    <property type="match status" value="1"/>
</dbReference>
<dbReference type="GO" id="GO:0046306">
    <property type="term" value="P:alkanesulfonate catabolic process"/>
    <property type="evidence" value="ECO:0007669"/>
    <property type="project" value="TreeGrafter"/>
</dbReference>
<dbReference type="OrthoDB" id="7684at2157"/>
<keyword evidence="2" id="KW-0288">FMN</keyword>
<gene>
    <name evidence="6" type="ORF">DJ78_12325</name>
</gene>
<dbReference type="InterPro" id="IPR011251">
    <property type="entry name" value="Luciferase-like_dom"/>
</dbReference>
<comment type="caution">
    <text evidence="6">The sequence shown here is derived from an EMBL/GenBank/DDBJ whole genome shotgun (WGS) entry which is preliminary data.</text>
</comment>
<evidence type="ECO:0000256" key="3">
    <source>
        <dbReference type="ARBA" id="ARBA00023002"/>
    </source>
</evidence>
<dbReference type="Pfam" id="PF00296">
    <property type="entry name" value="Bac_luciferase"/>
    <property type="match status" value="1"/>
</dbReference>
<dbReference type="Proteomes" id="UP000216758">
    <property type="component" value="Unassembled WGS sequence"/>
</dbReference>
<reference evidence="6 7" key="1">
    <citation type="journal article" date="2014" name="Front. Microbiol.">
        <title>Population and genomic analysis of the genus Halorubrum.</title>
        <authorList>
            <person name="Fullmer M.S."/>
            <person name="Soucy S.M."/>
            <person name="Swithers K.S."/>
            <person name="Makkay A.M."/>
            <person name="Wheeler R."/>
            <person name="Ventosa A."/>
            <person name="Gogarten J.P."/>
            <person name="Papke R.T."/>
        </authorList>
    </citation>
    <scope>NUCLEOTIDE SEQUENCE [LARGE SCALE GENOMIC DNA]</scope>
    <source>
        <strain evidence="6 7">G37</strain>
    </source>
</reference>
<organism evidence="6 7">
    <name type="scientific">Halorubrum ezzemoulense</name>
    <name type="common">Halorubrum chaoviator</name>
    <dbReference type="NCBI Taxonomy" id="337243"/>
    <lineage>
        <taxon>Archaea</taxon>
        <taxon>Methanobacteriati</taxon>
        <taxon>Methanobacteriota</taxon>
        <taxon>Stenosarchaea group</taxon>
        <taxon>Halobacteria</taxon>
        <taxon>Halobacteriales</taxon>
        <taxon>Haloferacaceae</taxon>
        <taxon>Halorubrum</taxon>
    </lineage>
</organism>
<keyword evidence="4" id="KW-0503">Monooxygenase</keyword>
<evidence type="ECO:0000256" key="1">
    <source>
        <dbReference type="ARBA" id="ARBA00022630"/>
    </source>
</evidence>
<dbReference type="AlphaFoldDB" id="A0A256JK82"/>
<dbReference type="PANTHER" id="PTHR42847:SF4">
    <property type="entry name" value="ALKANESULFONATE MONOOXYGENASE-RELATED"/>
    <property type="match status" value="1"/>
</dbReference>
<dbReference type="EMBL" id="NHPB01000084">
    <property type="protein sequence ID" value="OYR68956.1"/>
    <property type="molecule type" value="Genomic_DNA"/>
</dbReference>
<dbReference type="SUPFAM" id="SSF51679">
    <property type="entry name" value="Bacterial luciferase-like"/>
    <property type="match status" value="1"/>
</dbReference>
<evidence type="ECO:0000256" key="2">
    <source>
        <dbReference type="ARBA" id="ARBA00022643"/>
    </source>
</evidence>
<dbReference type="InterPro" id="IPR036661">
    <property type="entry name" value="Luciferase-like_sf"/>
</dbReference>
<evidence type="ECO:0000259" key="5">
    <source>
        <dbReference type="Pfam" id="PF00296"/>
    </source>
</evidence>
<evidence type="ECO:0000256" key="4">
    <source>
        <dbReference type="ARBA" id="ARBA00023033"/>
    </source>
</evidence>
<feature type="domain" description="Luciferase-like" evidence="5">
    <location>
        <begin position="1"/>
        <end position="252"/>
    </location>
</feature>
<evidence type="ECO:0000313" key="6">
    <source>
        <dbReference type="EMBL" id="OYR68956.1"/>
    </source>
</evidence>